<organism evidence="3">
    <name type="scientific">Spirodela intermedia</name>
    <name type="common">Intermediate duckweed</name>
    <dbReference type="NCBI Taxonomy" id="51605"/>
    <lineage>
        <taxon>Eukaryota</taxon>
        <taxon>Viridiplantae</taxon>
        <taxon>Streptophyta</taxon>
        <taxon>Embryophyta</taxon>
        <taxon>Tracheophyta</taxon>
        <taxon>Spermatophyta</taxon>
        <taxon>Magnoliopsida</taxon>
        <taxon>Liliopsida</taxon>
        <taxon>Araceae</taxon>
        <taxon>Lemnoideae</taxon>
        <taxon>Spirodela</taxon>
    </lineage>
</organism>
<feature type="transmembrane region" description="Helical" evidence="2">
    <location>
        <begin position="251"/>
        <end position="272"/>
    </location>
</feature>
<gene>
    <name evidence="3" type="ORF">SI7747_02002704</name>
</gene>
<evidence type="ECO:0000256" key="1">
    <source>
        <dbReference type="SAM" id="MobiDB-lite"/>
    </source>
</evidence>
<dbReference type="EMBL" id="CACRZD030000002">
    <property type="protein sequence ID" value="CAA6656164.1"/>
    <property type="molecule type" value="Genomic_DNA"/>
</dbReference>
<name>A0A7I8IFV1_SPIIN</name>
<reference evidence="3 4" key="1">
    <citation type="submission" date="2019-12" db="EMBL/GenBank/DDBJ databases">
        <authorList>
            <person name="Scholz U."/>
            <person name="Mascher M."/>
            <person name="Fiebig A."/>
        </authorList>
    </citation>
    <scope>NUCLEOTIDE SEQUENCE</scope>
</reference>
<evidence type="ECO:0000313" key="3">
    <source>
        <dbReference type="EMBL" id="CAA2616485.1"/>
    </source>
</evidence>
<dbReference type="PANTHER" id="PTHR33625:SF3">
    <property type="entry name" value="OS04G0550700 PROTEIN"/>
    <property type="match status" value="1"/>
</dbReference>
<feature type="region of interest" description="Disordered" evidence="1">
    <location>
        <begin position="1"/>
        <end position="43"/>
    </location>
</feature>
<protein>
    <submittedName>
        <fullName evidence="3">Uncharacterized protein</fullName>
    </submittedName>
</protein>
<dbReference type="EMBL" id="LR743589">
    <property type="protein sequence ID" value="CAA2616485.1"/>
    <property type="molecule type" value="Genomic_DNA"/>
</dbReference>
<proteinExistence type="predicted"/>
<dbReference type="Proteomes" id="UP001189122">
    <property type="component" value="Unassembled WGS sequence"/>
</dbReference>
<keyword evidence="2" id="KW-0812">Transmembrane</keyword>
<sequence length="274" mass="29885">MGGVQEAVSTAAGAACGPASTRSRLASSRSRLPHPRTTSWEQSHSYFCEGDGWEPIGEEDIAGAGDQIFPGRFVFGPPPSREEVVDAVSTIQQTFATFASPQDVEDGFSSTVAEMHLVSSSESESDWIEPTLHLCSRTSVDSRVHEKVVDAFRLLQTNPSIKRTVVSLSSDKAVWEAVMKNEAVQELRESFRAAEHAGSPSDEQNLPAKILRIFQGTTGRMMELVEKIAKIIGGLFSVPEKVKKVDLFEDALRSSFMLSVVVFIVVILSRALRA</sequence>
<feature type="compositionally biased region" description="Low complexity" evidence="1">
    <location>
        <begin position="18"/>
        <end position="30"/>
    </location>
</feature>
<evidence type="ECO:0000313" key="4">
    <source>
        <dbReference type="Proteomes" id="UP001189122"/>
    </source>
</evidence>
<accession>A0A7I8IFV1</accession>
<evidence type="ECO:0000256" key="2">
    <source>
        <dbReference type="SAM" id="Phobius"/>
    </source>
</evidence>
<keyword evidence="4" id="KW-1185">Reference proteome</keyword>
<dbReference type="AlphaFoldDB" id="A0A7I8IFV1"/>
<keyword evidence="2" id="KW-0472">Membrane</keyword>
<dbReference type="PANTHER" id="PTHR33625">
    <property type="entry name" value="OS08G0179900 PROTEIN"/>
    <property type="match status" value="1"/>
</dbReference>
<keyword evidence="2" id="KW-1133">Transmembrane helix</keyword>